<comment type="caution">
    <text evidence="5">The sequence shown here is derived from an EMBL/GenBank/DDBJ whole genome shotgun (WGS) entry which is preliminary data.</text>
</comment>
<dbReference type="EMBL" id="RWIS01000009">
    <property type="protein sequence ID" value="RSK31117.1"/>
    <property type="molecule type" value="Genomic_DNA"/>
</dbReference>
<dbReference type="Gene3D" id="1.10.10.10">
    <property type="entry name" value="Winged helix-like DNA-binding domain superfamily/Winged helix DNA-binding domain"/>
    <property type="match status" value="1"/>
</dbReference>
<name>A0A3R9NF83_9BACT</name>
<dbReference type="Proteomes" id="UP000280066">
    <property type="component" value="Unassembled WGS sequence"/>
</dbReference>
<dbReference type="PROSITE" id="PS00622">
    <property type="entry name" value="HTH_LUXR_1"/>
    <property type="match status" value="1"/>
</dbReference>
<dbReference type="CDD" id="cd06170">
    <property type="entry name" value="LuxR_C_like"/>
    <property type="match status" value="1"/>
</dbReference>
<organism evidence="5 6">
    <name type="scientific">Hymenobacter metallilatus</name>
    <dbReference type="NCBI Taxonomy" id="2493666"/>
    <lineage>
        <taxon>Bacteria</taxon>
        <taxon>Pseudomonadati</taxon>
        <taxon>Bacteroidota</taxon>
        <taxon>Cytophagia</taxon>
        <taxon>Cytophagales</taxon>
        <taxon>Hymenobacteraceae</taxon>
        <taxon>Hymenobacter</taxon>
    </lineage>
</organism>
<keyword evidence="3" id="KW-0804">Transcription</keyword>
<accession>A0A3R9NF83</accession>
<dbReference type="PANTHER" id="PTHR44688:SF25">
    <property type="entry name" value="HTH LUXR-TYPE DOMAIN-CONTAINING PROTEIN"/>
    <property type="match status" value="1"/>
</dbReference>
<dbReference type="InterPro" id="IPR011006">
    <property type="entry name" value="CheY-like_superfamily"/>
</dbReference>
<evidence type="ECO:0000313" key="5">
    <source>
        <dbReference type="EMBL" id="RSK31117.1"/>
    </source>
</evidence>
<dbReference type="Pfam" id="PF00196">
    <property type="entry name" value="GerE"/>
    <property type="match status" value="1"/>
</dbReference>
<dbReference type="SUPFAM" id="SSF52172">
    <property type="entry name" value="CheY-like"/>
    <property type="match status" value="1"/>
</dbReference>
<dbReference type="PROSITE" id="PS50043">
    <property type="entry name" value="HTH_LUXR_2"/>
    <property type="match status" value="1"/>
</dbReference>
<dbReference type="RefSeq" id="WP_125431490.1">
    <property type="nucleotide sequence ID" value="NZ_RWIS01000009.1"/>
</dbReference>
<dbReference type="InterPro" id="IPR000792">
    <property type="entry name" value="Tscrpt_reg_LuxR_C"/>
</dbReference>
<evidence type="ECO:0000256" key="3">
    <source>
        <dbReference type="ARBA" id="ARBA00023163"/>
    </source>
</evidence>
<sequence length="208" mass="23048">MYVPSHEVLLLAPPTLYRQGLEGMLREAWPGIHITLATDSQCGPQLLYHRPFAVVILDAELLDGLPDLYLSQLRAIRSTQPLLLFTGPRLTPALRRYLQQAGPWLSWLPRHVVPASVVEVLSPYLSGVSSPKIAGKVPTGGPATAFSRRELEVLRLVVQDYCNQEIADQLYLSVRTVESHRRALLQKTGARTLVGLVVQAVREGWVSA</sequence>
<dbReference type="InterPro" id="IPR016032">
    <property type="entry name" value="Sig_transdc_resp-reg_C-effctor"/>
</dbReference>
<dbReference type="InterPro" id="IPR036388">
    <property type="entry name" value="WH-like_DNA-bd_sf"/>
</dbReference>
<dbReference type="SMART" id="SM00421">
    <property type="entry name" value="HTH_LUXR"/>
    <property type="match status" value="1"/>
</dbReference>
<dbReference type="GO" id="GO:0006355">
    <property type="term" value="P:regulation of DNA-templated transcription"/>
    <property type="evidence" value="ECO:0007669"/>
    <property type="project" value="InterPro"/>
</dbReference>
<evidence type="ECO:0000256" key="1">
    <source>
        <dbReference type="ARBA" id="ARBA00023015"/>
    </source>
</evidence>
<dbReference type="AlphaFoldDB" id="A0A3R9NF83"/>
<protein>
    <submittedName>
        <fullName evidence="5">DNA-binding response regulator</fullName>
    </submittedName>
</protein>
<evidence type="ECO:0000259" key="4">
    <source>
        <dbReference type="PROSITE" id="PS50043"/>
    </source>
</evidence>
<dbReference type="GO" id="GO:0003677">
    <property type="term" value="F:DNA binding"/>
    <property type="evidence" value="ECO:0007669"/>
    <property type="project" value="UniProtKB-KW"/>
</dbReference>
<dbReference type="PANTHER" id="PTHR44688">
    <property type="entry name" value="DNA-BINDING TRANSCRIPTIONAL ACTIVATOR DEVR_DOSR"/>
    <property type="match status" value="1"/>
</dbReference>
<keyword evidence="2 5" id="KW-0238">DNA-binding</keyword>
<keyword evidence="6" id="KW-1185">Reference proteome</keyword>
<dbReference type="SUPFAM" id="SSF46894">
    <property type="entry name" value="C-terminal effector domain of the bipartite response regulators"/>
    <property type="match status" value="1"/>
</dbReference>
<evidence type="ECO:0000313" key="6">
    <source>
        <dbReference type="Proteomes" id="UP000280066"/>
    </source>
</evidence>
<dbReference type="PRINTS" id="PR00038">
    <property type="entry name" value="HTHLUXR"/>
</dbReference>
<gene>
    <name evidence="5" type="ORF">EI290_13935</name>
</gene>
<dbReference type="OrthoDB" id="881140at2"/>
<feature type="domain" description="HTH luxR-type" evidence="4">
    <location>
        <begin position="139"/>
        <end position="204"/>
    </location>
</feature>
<reference evidence="5 6" key="1">
    <citation type="submission" date="2018-12" db="EMBL/GenBank/DDBJ databases">
        <authorList>
            <person name="Feng G."/>
            <person name="Zhu H."/>
        </authorList>
    </citation>
    <scope>NUCLEOTIDE SEQUENCE [LARGE SCALE GENOMIC DNA]</scope>
    <source>
        <strain evidence="5 6">9PBR-2</strain>
    </source>
</reference>
<proteinExistence type="predicted"/>
<evidence type="ECO:0000256" key="2">
    <source>
        <dbReference type="ARBA" id="ARBA00023125"/>
    </source>
</evidence>
<keyword evidence="1" id="KW-0805">Transcription regulation</keyword>